<feature type="transmembrane region" description="Helical" evidence="2">
    <location>
        <begin position="251"/>
        <end position="269"/>
    </location>
</feature>
<feature type="transmembrane region" description="Helical" evidence="2">
    <location>
        <begin position="384"/>
        <end position="406"/>
    </location>
</feature>
<protein>
    <recommendedName>
        <fullName evidence="3">Pre-rRNA-processing protein Ipi1 N-terminal domain-containing protein</fullName>
    </recommendedName>
</protein>
<name>A0A0W4ZJY1_PNEJ7</name>
<dbReference type="VEuPathDB" id="FungiDB:T551_02512"/>
<dbReference type="InterPro" id="IPR016024">
    <property type="entry name" value="ARM-type_fold"/>
</dbReference>
<evidence type="ECO:0000259" key="3">
    <source>
        <dbReference type="Pfam" id="PF12333"/>
    </source>
</evidence>
<gene>
    <name evidence="4" type="ORF">T551_02512</name>
</gene>
<dbReference type="Proteomes" id="UP000053447">
    <property type="component" value="Unassembled WGS sequence"/>
</dbReference>
<reference evidence="5" key="1">
    <citation type="journal article" date="2016" name="Nat. Commun.">
        <title>Genome analysis of three Pneumocystis species reveals adaptation mechanisms to life exclusively in mammalian hosts.</title>
        <authorList>
            <person name="Ma L."/>
            <person name="Chen Z."/>
            <person name="Huang D.W."/>
            <person name="Kutty G."/>
            <person name="Ishihara M."/>
            <person name="Wang H."/>
            <person name="Abouelleil A."/>
            <person name="Bishop L."/>
            <person name="Davey E."/>
            <person name="Deng R."/>
            <person name="Deng X."/>
            <person name="Fan L."/>
            <person name="Fantoni G."/>
            <person name="Fitzgerald M."/>
            <person name="Gogineni E."/>
            <person name="Goldberg J.M."/>
            <person name="Handley G."/>
            <person name="Hu X."/>
            <person name="Huber C."/>
            <person name="Jiao X."/>
            <person name="Jones K."/>
            <person name="Levin J.Z."/>
            <person name="Liu Y."/>
            <person name="Macdonald P."/>
            <person name="Melnikov A."/>
            <person name="Raley C."/>
            <person name="Sassi M."/>
            <person name="Sherman B.T."/>
            <person name="Song X."/>
            <person name="Sykes S."/>
            <person name="Tran B."/>
            <person name="Walsh L."/>
            <person name="Xia Y."/>
            <person name="Yang J."/>
            <person name="Young S."/>
            <person name="Zeng Q."/>
            <person name="Zheng X."/>
            <person name="Stephens R."/>
            <person name="Nusbaum C."/>
            <person name="Birren B.W."/>
            <person name="Azadi P."/>
            <person name="Lempicki R.A."/>
            <person name="Cuomo C.A."/>
            <person name="Kovacs J.A."/>
        </authorList>
    </citation>
    <scope>NUCLEOTIDE SEQUENCE [LARGE SCALE GENOMIC DNA]</scope>
    <source>
        <strain evidence="5">RU7</strain>
    </source>
</reference>
<comment type="function">
    <text evidence="1">Component of the RIX1 complex required for processing of ITS2 sequences from 35S pre-rRNA.</text>
</comment>
<dbReference type="EMBL" id="LFWA01000011">
    <property type="protein sequence ID" value="KTW28662.1"/>
    <property type="molecule type" value="Genomic_DNA"/>
</dbReference>
<dbReference type="InterPro" id="IPR024679">
    <property type="entry name" value="Ipi1_N"/>
</dbReference>
<dbReference type="GeneID" id="28941030"/>
<keyword evidence="2" id="KW-0472">Membrane</keyword>
<accession>A0A0W4ZJY1</accession>
<proteinExistence type="predicted"/>
<comment type="caution">
    <text evidence="4">The sequence shown here is derived from an EMBL/GenBank/DDBJ whole genome shotgun (WGS) entry which is preliminary data.</text>
</comment>
<keyword evidence="2" id="KW-0812">Transmembrane</keyword>
<dbReference type="Pfam" id="PF12333">
    <property type="entry name" value="Ipi1_N"/>
    <property type="match status" value="1"/>
</dbReference>
<sequence>MLKNQLWRSQLEPTMLTPVVKAVVPLMTDETPAVRTALRQLLQSMFSEKEASAEPHTLFIVLYIHSGMTHVLPEVRDDTTRVLQWLLEIQGECVVRYAWDKFLDTFCVLLGWKGDGRPLDVRKSVFRPTFSQESKFCHMKALDIFLKKGLCFDGRKNKSAVVPMVHLHQTRFLSGISHPMASKYLGKPAKSSPYFYLSLFSQANKVSKKVYDDVSSRSRLFCLYLPGLLYYLEATWLELLPSSVDSMTPTAFEICILIISILSLINLVLANLETDNVFLEENSKALHDFILRIEFTMRGLRDNSESIELQKYWARSGLFRDHFGFILRIFWEQLNDILYLTKKASGFSILSHYLCKQQCKIHTKTLLFDNGDKIHIYTTRNKTIFLNVKLSLSFAVCSHLAIFYAFEEF</sequence>
<feature type="transmembrane region" description="Helical" evidence="2">
    <location>
        <begin position="221"/>
        <end position="239"/>
    </location>
</feature>
<organism evidence="4 5">
    <name type="scientific">Pneumocystis jirovecii (strain RU7)</name>
    <name type="common">Human pneumocystis pneumonia agent</name>
    <dbReference type="NCBI Taxonomy" id="1408657"/>
    <lineage>
        <taxon>Eukaryota</taxon>
        <taxon>Fungi</taxon>
        <taxon>Dikarya</taxon>
        <taxon>Ascomycota</taxon>
        <taxon>Taphrinomycotina</taxon>
        <taxon>Pneumocystomycetes</taxon>
        <taxon>Pneumocystaceae</taxon>
        <taxon>Pneumocystis</taxon>
    </lineage>
</organism>
<dbReference type="STRING" id="1408657.A0A0W4ZJY1"/>
<dbReference type="RefSeq" id="XP_018228997.1">
    <property type="nucleotide sequence ID" value="XM_018374775.1"/>
</dbReference>
<evidence type="ECO:0000313" key="4">
    <source>
        <dbReference type="EMBL" id="KTW28662.1"/>
    </source>
</evidence>
<evidence type="ECO:0000256" key="2">
    <source>
        <dbReference type="SAM" id="Phobius"/>
    </source>
</evidence>
<evidence type="ECO:0000256" key="1">
    <source>
        <dbReference type="ARBA" id="ARBA00002355"/>
    </source>
</evidence>
<keyword evidence="2" id="KW-1133">Transmembrane helix</keyword>
<dbReference type="OrthoDB" id="361362at2759"/>
<keyword evidence="5" id="KW-1185">Reference proteome</keyword>
<dbReference type="SUPFAM" id="SSF48371">
    <property type="entry name" value="ARM repeat"/>
    <property type="match status" value="1"/>
</dbReference>
<dbReference type="AlphaFoldDB" id="A0A0W4ZJY1"/>
<feature type="domain" description="Pre-rRNA-processing protein Ipi1 N-terminal" evidence="3">
    <location>
        <begin position="54"/>
        <end position="146"/>
    </location>
</feature>
<evidence type="ECO:0000313" key="5">
    <source>
        <dbReference type="Proteomes" id="UP000053447"/>
    </source>
</evidence>